<dbReference type="KEGG" id="cid:P73_2362"/>
<dbReference type="EMBL" id="CP004393">
    <property type="protein sequence ID" value="AJE47077.1"/>
    <property type="molecule type" value="Genomic_DNA"/>
</dbReference>
<dbReference type="CDD" id="cd04733">
    <property type="entry name" value="OYE_like_2_FMN"/>
    <property type="match status" value="1"/>
</dbReference>
<dbReference type="AlphaFoldDB" id="A0A0B5E3W3"/>
<evidence type="ECO:0000256" key="2">
    <source>
        <dbReference type="ARBA" id="ARBA00023002"/>
    </source>
</evidence>
<evidence type="ECO:0000256" key="1">
    <source>
        <dbReference type="ARBA" id="ARBA00022630"/>
    </source>
</evidence>
<proteinExistence type="predicted"/>
<dbReference type="STRING" id="1208324.P73_2362"/>
<dbReference type="Pfam" id="PF00724">
    <property type="entry name" value="Oxidored_FMN"/>
    <property type="match status" value="1"/>
</dbReference>
<keyword evidence="5" id="KW-1185">Reference proteome</keyword>
<evidence type="ECO:0000259" key="3">
    <source>
        <dbReference type="Pfam" id="PF00724"/>
    </source>
</evidence>
<keyword evidence="1" id="KW-0285">Flavoprotein</keyword>
<evidence type="ECO:0000313" key="4">
    <source>
        <dbReference type="EMBL" id="AJE47077.1"/>
    </source>
</evidence>
<dbReference type="HOGENOM" id="CLU_012153_6_2_5"/>
<dbReference type="OrthoDB" id="9784632at2"/>
<dbReference type="InterPro" id="IPR051799">
    <property type="entry name" value="NADH_flavin_oxidoreductase"/>
</dbReference>
<dbReference type="InterPro" id="IPR013785">
    <property type="entry name" value="Aldolase_TIM"/>
</dbReference>
<organism evidence="4 5">
    <name type="scientific">Celeribacter indicus</name>
    <dbReference type="NCBI Taxonomy" id="1208324"/>
    <lineage>
        <taxon>Bacteria</taxon>
        <taxon>Pseudomonadati</taxon>
        <taxon>Pseudomonadota</taxon>
        <taxon>Alphaproteobacteria</taxon>
        <taxon>Rhodobacterales</taxon>
        <taxon>Roseobacteraceae</taxon>
        <taxon>Celeribacter</taxon>
    </lineage>
</organism>
<sequence>MSLFMTLSLPNGQTIPNRIGKAAMEENMADADHGPSAELLELYRAWAQGGTGLIITGNVMVDARAMTGAAGVVLEDDRLLDRFRAWAGIARSGGGKVWMQINHPGRQMPAGMGQETLAPSAIALDLGAQSRQFPMPREMTEAEIDEVAQRFVTTAVLAERAGFHGVEVHAAHGYLLSQFLSPLSNRRTDRWGGSLENRARLLVEIVRGVRAAVGADFAVAVKLNSADFQRGGFSPEDARAVVEMLAPLGVDLVELSGGSYEAPAMMGAARDERTLAREAYFLEFAREIAEVAPMPLMVTGGIRRRSVAEEVVESGVAMAGIATALAIEPNLPNKWRAGADDAPALKPITWKNKPVASAAHMAAVRYQLERLGRRRRTSPNVSPVWALIVSQRHLRRATRAYREWMSKRAVAAGV</sequence>
<feature type="domain" description="NADH:flavin oxidoreductase/NADH oxidase N-terminal" evidence="3">
    <location>
        <begin position="3"/>
        <end position="338"/>
    </location>
</feature>
<dbReference type="GO" id="GO:0016491">
    <property type="term" value="F:oxidoreductase activity"/>
    <property type="evidence" value="ECO:0007669"/>
    <property type="project" value="UniProtKB-KW"/>
</dbReference>
<gene>
    <name evidence="4" type="ORF">P73_2362</name>
</gene>
<dbReference type="PANTHER" id="PTHR43656:SF2">
    <property type="entry name" value="BINDING OXIDOREDUCTASE, PUTATIVE (AFU_ORTHOLOGUE AFUA_2G08260)-RELATED"/>
    <property type="match status" value="1"/>
</dbReference>
<dbReference type="RefSeq" id="WP_043869726.1">
    <property type="nucleotide sequence ID" value="NZ_CP004393.1"/>
</dbReference>
<evidence type="ECO:0000313" key="5">
    <source>
        <dbReference type="Proteomes" id="UP000031521"/>
    </source>
</evidence>
<accession>A0A0B5E3W3</accession>
<reference evidence="4 5" key="1">
    <citation type="journal article" date="2014" name="Int. J. Syst. Evol. Microbiol.">
        <title>Celeribacter indicus sp. nov., a polycyclic aromatic hydrocarbon-degrading bacterium from deep-sea sediment and reclassification of Huaishuia halophila as Celeribacter halophilus comb. nov.</title>
        <authorList>
            <person name="Lai Q."/>
            <person name="Cao J."/>
            <person name="Yuan J."/>
            <person name="Li F."/>
            <person name="Shao Z."/>
        </authorList>
    </citation>
    <scope>NUCLEOTIDE SEQUENCE [LARGE SCALE GENOMIC DNA]</scope>
    <source>
        <strain evidence="4">P73</strain>
    </source>
</reference>
<dbReference type="Proteomes" id="UP000031521">
    <property type="component" value="Chromosome"/>
</dbReference>
<keyword evidence="2" id="KW-0560">Oxidoreductase</keyword>
<dbReference type="Gene3D" id="3.20.20.70">
    <property type="entry name" value="Aldolase class I"/>
    <property type="match status" value="1"/>
</dbReference>
<dbReference type="PANTHER" id="PTHR43656">
    <property type="entry name" value="BINDING OXIDOREDUCTASE, PUTATIVE (AFU_ORTHOLOGUE AFUA_2G08260)-RELATED"/>
    <property type="match status" value="1"/>
</dbReference>
<name>A0A0B5E3W3_9RHOB</name>
<protein>
    <submittedName>
        <fullName evidence="4">NADH:flavin oxidoreductase</fullName>
    </submittedName>
</protein>
<dbReference type="SUPFAM" id="SSF51395">
    <property type="entry name" value="FMN-linked oxidoreductases"/>
    <property type="match status" value="1"/>
</dbReference>
<dbReference type="InterPro" id="IPR001155">
    <property type="entry name" value="OxRdtase_FMN_N"/>
</dbReference>
<dbReference type="GO" id="GO:0010181">
    <property type="term" value="F:FMN binding"/>
    <property type="evidence" value="ECO:0007669"/>
    <property type="project" value="InterPro"/>
</dbReference>